<dbReference type="Proteomes" id="UP000807342">
    <property type="component" value="Unassembled WGS sequence"/>
</dbReference>
<dbReference type="PANTHER" id="PTHR35871">
    <property type="entry name" value="EXPRESSED PROTEIN"/>
    <property type="match status" value="1"/>
</dbReference>
<accession>A0A9P6BX90</accession>
<dbReference type="PANTHER" id="PTHR35871:SF1">
    <property type="entry name" value="CXC1-LIKE CYSTEINE CLUSTER ASSOCIATED WITH KDZ TRANSPOSASES DOMAIN-CONTAINING PROTEIN"/>
    <property type="match status" value="1"/>
</dbReference>
<dbReference type="OrthoDB" id="2416294at2759"/>
<reference evidence="1" key="1">
    <citation type="submission" date="2020-11" db="EMBL/GenBank/DDBJ databases">
        <authorList>
            <consortium name="DOE Joint Genome Institute"/>
            <person name="Ahrendt S."/>
            <person name="Riley R."/>
            <person name="Andreopoulos W."/>
            <person name="Labutti K."/>
            <person name="Pangilinan J."/>
            <person name="Ruiz-Duenas F.J."/>
            <person name="Barrasa J.M."/>
            <person name="Sanchez-Garcia M."/>
            <person name="Camarero S."/>
            <person name="Miyauchi S."/>
            <person name="Serrano A."/>
            <person name="Linde D."/>
            <person name="Babiker R."/>
            <person name="Drula E."/>
            <person name="Ayuso-Fernandez I."/>
            <person name="Pacheco R."/>
            <person name="Padilla G."/>
            <person name="Ferreira P."/>
            <person name="Barriuso J."/>
            <person name="Kellner H."/>
            <person name="Castanera R."/>
            <person name="Alfaro M."/>
            <person name="Ramirez L."/>
            <person name="Pisabarro A.G."/>
            <person name="Kuo A."/>
            <person name="Tritt A."/>
            <person name="Lipzen A."/>
            <person name="He G."/>
            <person name="Yan M."/>
            <person name="Ng V."/>
            <person name="Cullen D."/>
            <person name="Martin F."/>
            <person name="Rosso M.-N."/>
            <person name="Henrissat B."/>
            <person name="Hibbett D."/>
            <person name="Martinez A.T."/>
            <person name="Grigoriev I.V."/>
        </authorList>
    </citation>
    <scope>NUCLEOTIDE SEQUENCE</scope>
    <source>
        <strain evidence="1">MF-IS2</strain>
    </source>
</reference>
<evidence type="ECO:0008006" key="3">
    <source>
        <dbReference type="Google" id="ProtNLM"/>
    </source>
</evidence>
<dbReference type="InterPro" id="IPR036397">
    <property type="entry name" value="RNaseH_sf"/>
</dbReference>
<sequence length="119" mass="14045">LYRQPRAQLVQLLQINSHNCDHNSQPDFTAEWSQLETKCNGHGITVIFLPKFHCELNPIEQCWGYAKRLYRLWPPSTKEEDLRDNMLMSLNAVPLVTIRRFLNRSRRFIDAYAKELTGK</sequence>
<feature type="non-terminal residue" evidence="1">
    <location>
        <position position="1"/>
    </location>
</feature>
<evidence type="ECO:0000313" key="2">
    <source>
        <dbReference type="Proteomes" id="UP000807342"/>
    </source>
</evidence>
<evidence type="ECO:0000313" key="1">
    <source>
        <dbReference type="EMBL" id="KAF9441205.1"/>
    </source>
</evidence>
<keyword evidence="2" id="KW-1185">Reference proteome</keyword>
<protein>
    <recommendedName>
        <fullName evidence="3">Tc1-like transposase DDE domain-containing protein</fullName>
    </recommendedName>
</protein>
<name>A0A9P6BX90_9AGAR</name>
<dbReference type="GO" id="GO:0003676">
    <property type="term" value="F:nucleic acid binding"/>
    <property type="evidence" value="ECO:0007669"/>
    <property type="project" value="InterPro"/>
</dbReference>
<gene>
    <name evidence="1" type="ORF">P691DRAFT_856314</name>
</gene>
<dbReference type="AlphaFoldDB" id="A0A9P6BX90"/>
<dbReference type="Gene3D" id="3.30.420.10">
    <property type="entry name" value="Ribonuclease H-like superfamily/Ribonuclease H"/>
    <property type="match status" value="1"/>
</dbReference>
<proteinExistence type="predicted"/>
<comment type="caution">
    <text evidence="1">The sequence shown here is derived from an EMBL/GenBank/DDBJ whole genome shotgun (WGS) entry which is preliminary data.</text>
</comment>
<dbReference type="EMBL" id="MU152012">
    <property type="protein sequence ID" value="KAF9441205.1"/>
    <property type="molecule type" value="Genomic_DNA"/>
</dbReference>
<organism evidence="1 2">
    <name type="scientific">Macrolepiota fuliginosa MF-IS2</name>
    <dbReference type="NCBI Taxonomy" id="1400762"/>
    <lineage>
        <taxon>Eukaryota</taxon>
        <taxon>Fungi</taxon>
        <taxon>Dikarya</taxon>
        <taxon>Basidiomycota</taxon>
        <taxon>Agaricomycotina</taxon>
        <taxon>Agaricomycetes</taxon>
        <taxon>Agaricomycetidae</taxon>
        <taxon>Agaricales</taxon>
        <taxon>Agaricineae</taxon>
        <taxon>Agaricaceae</taxon>
        <taxon>Macrolepiota</taxon>
    </lineage>
</organism>